<evidence type="ECO:0000313" key="2">
    <source>
        <dbReference type="Proteomes" id="UP000646523"/>
    </source>
</evidence>
<evidence type="ECO:0008006" key="3">
    <source>
        <dbReference type="Google" id="ProtNLM"/>
    </source>
</evidence>
<sequence>MPSDPAAWTVVRELIDAGDLAKLVETVTALDEPARREVAAELPGHIAVARQRAHQPRADHAAARERALLATQKELLGRKERGEISQHEFEQSWSRIWIHHGPKPDHGLPDTNGWMEPMRVAGAGTISSAKAVVTWINRRDFDRWDAAGDPTAAFEPLIEVIAARPAAWQAELATRLALRLRPVRRRAPRNLNLPLALALFRRTGATPPEHDPLVVGWVSEEPRRDDPLREHLLPRIFEAEGVGRRLRDDRTWLSLLCDLAAKGEVSRDLLLDGCRRRFLRGGDGPDLRFFARLHEQLQPTPAELAPHAIDYARLLPTAPGPVAELSLRHLRALPALDPADVVEALEGLLFRAEAGLVRAGLSWLRESLRQAPGRADDLSPALAMAFGHESWSVQETAVRLAVRHARHFTEAGLETLREGTGTLPPDLHNRLVAAIGGEPVEQPEPVPDPEEAFVPQRLPAPRRPVPAVAPPGAARELAELCLDETPQAAERTLAAFVHLATRDPRALRTALAPVAETEDWRLLRDEWREHGTWMRVLAGDLVDPGRAYPTESAAFMYQLRRDRGLPATMHDEPDRLPATMHDEPDRLPVARRASPLHRFILHRYAEVRAAARSGTLPPLLLARPALSTGHVDPDELVAGLETLEAAGAEPLPADFQQALVRLPREIDPAVTARAARLTSDAGRRAARWLAGDGLPDPVVRITRSGADDGLGSRIWMVTTVEAAPTGLPLVDELLADQPRHVNYVCDGHLGDMMDRWPGVLPSHREVVAAHLIGHQLLPPQAQMPSSLLCDLAETAGPAGSALALLLAYRIFPRPYAENDTAPALRALRRLAAAGDLPAEHLGVVLAQRVLRDEITLRALVDRLDAEARHGMHHEVWRILTTAMPPLLPENTAHPTKAHLDLVVLAIRVARWSEARGELPALTAFAARRGTGRILRLARTLAADLG</sequence>
<reference evidence="1" key="1">
    <citation type="journal article" date="2014" name="Int. J. Syst. Evol. Microbiol.">
        <title>Complete genome sequence of Corynebacterium casei LMG S-19264T (=DSM 44701T), isolated from a smear-ripened cheese.</title>
        <authorList>
            <consortium name="US DOE Joint Genome Institute (JGI-PGF)"/>
            <person name="Walter F."/>
            <person name="Albersmeier A."/>
            <person name="Kalinowski J."/>
            <person name="Ruckert C."/>
        </authorList>
    </citation>
    <scope>NUCLEOTIDE SEQUENCE</scope>
    <source>
        <strain evidence="1">CGMCC 4.7368</strain>
    </source>
</reference>
<dbReference type="RefSeq" id="WP_189124650.1">
    <property type="nucleotide sequence ID" value="NZ_BMNH01000007.1"/>
</dbReference>
<gene>
    <name evidence="1" type="ORF">GCM10012289_29470</name>
</gene>
<protein>
    <recommendedName>
        <fullName evidence="3">Secreted protein</fullName>
    </recommendedName>
</protein>
<dbReference type="Proteomes" id="UP000646523">
    <property type="component" value="Unassembled WGS sequence"/>
</dbReference>
<evidence type="ECO:0000313" key="1">
    <source>
        <dbReference type="EMBL" id="GGO69129.1"/>
    </source>
</evidence>
<comment type="caution">
    <text evidence="1">The sequence shown here is derived from an EMBL/GenBank/DDBJ whole genome shotgun (WGS) entry which is preliminary data.</text>
</comment>
<name>A0A917YX51_9ACTN</name>
<accession>A0A917YX51</accession>
<dbReference type="EMBL" id="BMNH01000007">
    <property type="protein sequence ID" value="GGO69129.1"/>
    <property type="molecule type" value="Genomic_DNA"/>
</dbReference>
<organism evidence="1 2">
    <name type="scientific">Nonomuraea cavernae</name>
    <dbReference type="NCBI Taxonomy" id="2045107"/>
    <lineage>
        <taxon>Bacteria</taxon>
        <taxon>Bacillati</taxon>
        <taxon>Actinomycetota</taxon>
        <taxon>Actinomycetes</taxon>
        <taxon>Streptosporangiales</taxon>
        <taxon>Streptosporangiaceae</taxon>
        <taxon>Nonomuraea</taxon>
    </lineage>
</organism>
<reference evidence="1" key="2">
    <citation type="submission" date="2020-09" db="EMBL/GenBank/DDBJ databases">
        <authorList>
            <person name="Sun Q."/>
            <person name="Zhou Y."/>
        </authorList>
    </citation>
    <scope>NUCLEOTIDE SEQUENCE</scope>
    <source>
        <strain evidence="1">CGMCC 4.7368</strain>
    </source>
</reference>
<keyword evidence="2" id="KW-1185">Reference proteome</keyword>
<proteinExistence type="predicted"/>
<dbReference type="AlphaFoldDB" id="A0A917YX51"/>